<dbReference type="Proteomes" id="UP000708576">
    <property type="component" value="Unassembled WGS sequence"/>
</dbReference>
<sequence>MKTTIIYSNPLSFFNPWVETCLSEPIDQFISPNIQVTNHTSTHYRWEFNLPEYSKKDLKIELINNLLTLSANKKQSSYFNRKLKSHSRFTTQIVITDDMDVEKINSKFKKGILKLEIPKKKESVSYREIPVLGKNSFERFNQASDNKKRWFDVLKEKVLTTFKPAV</sequence>
<dbReference type="SUPFAM" id="SSF49764">
    <property type="entry name" value="HSP20-like chaperones"/>
    <property type="match status" value="1"/>
</dbReference>
<dbReference type="PANTHER" id="PTHR46733:SF4">
    <property type="entry name" value="HEAT SHOCK PROTEIN 21, CHLOROPLASTIC"/>
    <property type="match status" value="1"/>
</dbReference>
<dbReference type="Pfam" id="PF00011">
    <property type="entry name" value="HSP20"/>
    <property type="match status" value="1"/>
</dbReference>
<name>A0ABS5JW44_9BACT</name>
<feature type="domain" description="SHSP" evidence="4">
    <location>
        <begin position="25"/>
        <end position="134"/>
    </location>
</feature>
<protein>
    <submittedName>
        <fullName evidence="5">Hsp20 family protein</fullName>
    </submittedName>
</protein>
<dbReference type="EMBL" id="JAGUCO010000008">
    <property type="protein sequence ID" value="MBS2099117.1"/>
    <property type="molecule type" value="Genomic_DNA"/>
</dbReference>
<gene>
    <name evidence="5" type="ORF">KEM10_12565</name>
</gene>
<dbReference type="InterPro" id="IPR002068">
    <property type="entry name" value="A-crystallin/Hsp20_dom"/>
</dbReference>
<evidence type="ECO:0000256" key="1">
    <source>
        <dbReference type="ARBA" id="ARBA00023016"/>
    </source>
</evidence>
<evidence type="ECO:0000313" key="5">
    <source>
        <dbReference type="EMBL" id="MBS2099117.1"/>
    </source>
</evidence>
<comment type="similarity">
    <text evidence="2 3">Belongs to the small heat shock protein (HSP20) family.</text>
</comment>
<dbReference type="RefSeq" id="WP_212216360.1">
    <property type="nucleotide sequence ID" value="NZ_JAGUCO010000008.1"/>
</dbReference>
<comment type="caution">
    <text evidence="5">The sequence shown here is derived from an EMBL/GenBank/DDBJ whole genome shotgun (WGS) entry which is preliminary data.</text>
</comment>
<dbReference type="PROSITE" id="PS01031">
    <property type="entry name" value="SHSP"/>
    <property type="match status" value="1"/>
</dbReference>
<dbReference type="InterPro" id="IPR008978">
    <property type="entry name" value="HSP20-like_chaperone"/>
</dbReference>
<evidence type="ECO:0000313" key="6">
    <source>
        <dbReference type="Proteomes" id="UP000708576"/>
    </source>
</evidence>
<keyword evidence="1" id="KW-0346">Stress response</keyword>
<keyword evidence="6" id="KW-1185">Reference proteome</keyword>
<accession>A0ABS5JW44</accession>
<dbReference type="PANTHER" id="PTHR46733">
    <property type="entry name" value="26.5 KDA HEAT SHOCK PROTEIN, MITOCHONDRIAL"/>
    <property type="match status" value="1"/>
</dbReference>
<reference evidence="5 6" key="1">
    <citation type="journal article" date="2015" name="Int. J. Syst. Evol. Microbiol.">
        <title>Carboxylicivirga linearis sp. nov., isolated from a sea cucumber culture pond.</title>
        <authorList>
            <person name="Wang F.Q."/>
            <person name="Zhou Y.X."/>
            <person name="Lin X.Z."/>
            <person name="Chen G.J."/>
            <person name="Du Z.J."/>
        </authorList>
    </citation>
    <scope>NUCLEOTIDE SEQUENCE [LARGE SCALE GENOMIC DNA]</scope>
    <source>
        <strain evidence="5 6">FB218</strain>
    </source>
</reference>
<evidence type="ECO:0000256" key="2">
    <source>
        <dbReference type="PROSITE-ProRule" id="PRU00285"/>
    </source>
</evidence>
<dbReference type="CDD" id="cd06464">
    <property type="entry name" value="ACD_sHsps-like"/>
    <property type="match status" value="1"/>
</dbReference>
<dbReference type="Gene3D" id="2.60.40.790">
    <property type="match status" value="1"/>
</dbReference>
<dbReference type="InterPro" id="IPR044587">
    <property type="entry name" value="HSP21-like"/>
</dbReference>
<proteinExistence type="inferred from homology"/>
<organism evidence="5 6">
    <name type="scientific">Carboxylicivirga linearis</name>
    <dbReference type="NCBI Taxonomy" id="1628157"/>
    <lineage>
        <taxon>Bacteria</taxon>
        <taxon>Pseudomonadati</taxon>
        <taxon>Bacteroidota</taxon>
        <taxon>Bacteroidia</taxon>
        <taxon>Marinilabiliales</taxon>
        <taxon>Marinilabiliaceae</taxon>
        <taxon>Carboxylicivirga</taxon>
    </lineage>
</organism>
<evidence type="ECO:0000259" key="4">
    <source>
        <dbReference type="PROSITE" id="PS01031"/>
    </source>
</evidence>
<evidence type="ECO:0000256" key="3">
    <source>
        <dbReference type="RuleBase" id="RU003616"/>
    </source>
</evidence>